<gene>
    <name evidence="2" type="ORF">BUALT_Bualt04G0096000</name>
</gene>
<organism evidence="2 3">
    <name type="scientific">Buddleja alternifolia</name>
    <dbReference type="NCBI Taxonomy" id="168488"/>
    <lineage>
        <taxon>Eukaryota</taxon>
        <taxon>Viridiplantae</taxon>
        <taxon>Streptophyta</taxon>
        <taxon>Embryophyta</taxon>
        <taxon>Tracheophyta</taxon>
        <taxon>Spermatophyta</taxon>
        <taxon>Magnoliopsida</taxon>
        <taxon>eudicotyledons</taxon>
        <taxon>Gunneridae</taxon>
        <taxon>Pentapetalae</taxon>
        <taxon>asterids</taxon>
        <taxon>lamiids</taxon>
        <taxon>Lamiales</taxon>
        <taxon>Scrophulariaceae</taxon>
        <taxon>Buddlejeae</taxon>
        <taxon>Buddleja</taxon>
    </lineage>
</organism>
<dbReference type="AlphaFoldDB" id="A0AAV6XVS5"/>
<name>A0AAV6XVS5_9LAMI</name>
<reference evidence="2" key="1">
    <citation type="submission" date="2019-10" db="EMBL/GenBank/DDBJ databases">
        <authorList>
            <person name="Zhang R."/>
            <person name="Pan Y."/>
            <person name="Wang J."/>
            <person name="Ma R."/>
            <person name="Yu S."/>
        </authorList>
    </citation>
    <scope>NUCLEOTIDE SEQUENCE</scope>
    <source>
        <strain evidence="2">LA-IB0</strain>
        <tissue evidence="2">Leaf</tissue>
    </source>
</reference>
<comment type="caution">
    <text evidence="2">The sequence shown here is derived from an EMBL/GenBank/DDBJ whole genome shotgun (WGS) entry which is preliminary data.</text>
</comment>
<accession>A0AAV6XVS5</accession>
<evidence type="ECO:0000313" key="2">
    <source>
        <dbReference type="EMBL" id="KAG8384227.1"/>
    </source>
</evidence>
<proteinExistence type="predicted"/>
<keyword evidence="1" id="KW-0175">Coiled coil</keyword>
<keyword evidence="3" id="KW-1185">Reference proteome</keyword>
<protein>
    <submittedName>
        <fullName evidence="2">Uncharacterized protein</fullName>
    </submittedName>
</protein>
<dbReference type="EMBL" id="WHWC01000004">
    <property type="protein sequence ID" value="KAG8384227.1"/>
    <property type="molecule type" value="Genomic_DNA"/>
</dbReference>
<evidence type="ECO:0000313" key="3">
    <source>
        <dbReference type="Proteomes" id="UP000826271"/>
    </source>
</evidence>
<feature type="coiled-coil region" evidence="1">
    <location>
        <begin position="1"/>
        <end position="35"/>
    </location>
</feature>
<sequence>MNEQIDEMQQLKDVLKRDIKEVELLKLELVNQKEKFFKEKEHMIAEMRREFGEELDHMKVSLDYFMSLVESSTLQATLSRVGAGWARESNEYDYPPVQVGSDVVLF</sequence>
<dbReference type="Proteomes" id="UP000826271">
    <property type="component" value="Unassembled WGS sequence"/>
</dbReference>
<evidence type="ECO:0000256" key="1">
    <source>
        <dbReference type="SAM" id="Coils"/>
    </source>
</evidence>